<accession>A0A2K9NGG2</accession>
<gene>
    <name evidence="1" type="ORF">C0V82_17520</name>
</gene>
<dbReference type="Proteomes" id="UP000234752">
    <property type="component" value="Chromosome eg_2"/>
</dbReference>
<reference evidence="1 2" key="1">
    <citation type="submission" date="2017-12" db="EMBL/GenBank/DDBJ databases">
        <title>Genomes of bacteria within cyanobacterial aggregates.</title>
        <authorList>
            <person name="Cai H."/>
        </authorList>
    </citation>
    <scope>NUCLEOTIDE SEQUENCE [LARGE SCALE GENOMIC DNA]</scope>
    <source>
        <strain evidence="1 2">TH16</strain>
    </source>
</reference>
<name>A0A2K9NGG2_9PROT</name>
<keyword evidence="2" id="KW-1185">Reference proteome</keyword>
<evidence type="ECO:0000313" key="1">
    <source>
        <dbReference type="EMBL" id="AUN32204.1"/>
    </source>
</evidence>
<dbReference type="AlphaFoldDB" id="A0A2K9NGG2"/>
<sequence>MSEQLPAVRIVAVPPGEAPLWVREAWVGLELPLVRYLSSRKFLCAGVLSGSRSRFGWLWDLLRGRTETITGYMIDAALAVDILCASSPAAAAWWRENTPDLLAPKRCFIFHADVCRMLPEGSI</sequence>
<evidence type="ECO:0000313" key="2">
    <source>
        <dbReference type="Proteomes" id="UP000234752"/>
    </source>
</evidence>
<organism evidence="1 2">
    <name type="scientific">Niveispirillum cyanobacteriorum</name>
    <dbReference type="NCBI Taxonomy" id="1612173"/>
    <lineage>
        <taxon>Bacteria</taxon>
        <taxon>Pseudomonadati</taxon>
        <taxon>Pseudomonadota</taxon>
        <taxon>Alphaproteobacteria</taxon>
        <taxon>Rhodospirillales</taxon>
        <taxon>Azospirillaceae</taxon>
        <taxon>Niveispirillum</taxon>
    </lineage>
</organism>
<dbReference type="EMBL" id="CP025612">
    <property type="protein sequence ID" value="AUN32204.1"/>
    <property type="molecule type" value="Genomic_DNA"/>
</dbReference>
<dbReference type="OrthoDB" id="5953704at2"/>
<proteinExistence type="predicted"/>
<dbReference type="KEGG" id="ncb:C0V82_17520"/>
<protein>
    <submittedName>
        <fullName evidence="1">Uncharacterized protein</fullName>
    </submittedName>
</protein>
<dbReference type="RefSeq" id="WP_102113749.1">
    <property type="nucleotide sequence ID" value="NZ_BMGN01000006.1"/>
</dbReference>